<proteinExistence type="predicted"/>
<dbReference type="AlphaFoldDB" id="A0A6S7KSB2"/>
<comment type="caution">
    <text evidence="1">The sequence shown here is derived from an EMBL/GenBank/DDBJ whole genome shotgun (WGS) entry which is preliminary data.</text>
</comment>
<reference evidence="1" key="1">
    <citation type="submission" date="2020-04" db="EMBL/GenBank/DDBJ databases">
        <authorList>
            <person name="Alioto T."/>
            <person name="Alioto T."/>
            <person name="Gomez Garrido J."/>
        </authorList>
    </citation>
    <scope>NUCLEOTIDE SEQUENCE</scope>
    <source>
        <strain evidence="1">A484AB</strain>
    </source>
</reference>
<sequence length="112" mass="12910">MPAPHNIINIPRDRQIQRTVVLLHQNLVNIHAFDAATKQSIKIDNREYITLTPNRSKPTTLRVYHVPSEGPYFASFTIKNLRTQAIFIQTNFQPSGQFLRLDPGKVMSRNLE</sequence>
<evidence type="ECO:0000313" key="2">
    <source>
        <dbReference type="Proteomes" id="UP001152795"/>
    </source>
</evidence>
<name>A0A6S7KSB2_PARCT</name>
<organism evidence="1 2">
    <name type="scientific">Paramuricea clavata</name>
    <name type="common">Red gorgonian</name>
    <name type="synonym">Violescent sea-whip</name>
    <dbReference type="NCBI Taxonomy" id="317549"/>
    <lineage>
        <taxon>Eukaryota</taxon>
        <taxon>Metazoa</taxon>
        <taxon>Cnidaria</taxon>
        <taxon>Anthozoa</taxon>
        <taxon>Octocorallia</taxon>
        <taxon>Malacalcyonacea</taxon>
        <taxon>Plexauridae</taxon>
        <taxon>Paramuricea</taxon>
    </lineage>
</organism>
<accession>A0A6S7KSB2</accession>
<gene>
    <name evidence="1" type="ORF">PACLA_8A072438</name>
</gene>
<keyword evidence="2" id="KW-1185">Reference proteome</keyword>
<dbReference type="EMBL" id="CACRXK020035164">
    <property type="protein sequence ID" value="CAB4044501.1"/>
    <property type="molecule type" value="Genomic_DNA"/>
</dbReference>
<evidence type="ECO:0000313" key="1">
    <source>
        <dbReference type="EMBL" id="CAB4044501.1"/>
    </source>
</evidence>
<dbReference type="Proteomes" id="UP001152795">
    <property type="component" value="Unassembled WGS sequence"/>
</dbReference>
<protein>
    <submittedName>
        <fullName evidence="1">Uncharacterized protein</fullName>
    </submittedName>
</protein>
<feature type="non-terminal residue" evidence="1">
    <location>
        <position position="112"/>
    </location>
</feature>